<dbReference type="RefSeq" id="XP_062747469.1">
    <property type="nucleotide sequence ID" value="XM_062883187.1"/>
</dbReference>
<dbReference type="EMBL" id="JAFFHA010000002">
    <property type="protein sequence ID" value="KAK4658497.1"/>
    <property type="molecule type" value="Genomic_DNA"/>
</dbReference>
<accession>A0ABR0GRV8</accession>
<sequence>MDNFGRSMRLDSNVTTQRLAEVGFVDIKEEVIRIPFNPWPTDTYSRDIGRWFNLVMKQGFQPLCLAPFARGLNKSFSEINDFVEEVKAEAHLHSEKTTVSLARLLVSTTSLKPLGYNKSTPVG</sequence>
<name>A0ABR0GRV8_9PEZI</name>
<evidence type="ECO:0000313" key="2">
    <source>
        <dbReference type="Proteomes" id="UP001323405"/>
    </source>
</evidence>
<protein>
    <recommendedName>
        <fullName evidence="3">Methyltransferase</fullName>
    </recommendedName>
</protein>
<keyword evidence="2" id="KW-1185">Reference proteome</keyword>
<evidence type="ECO:0008006" key="3">
    <source>
        <dbReference type="Google" id="ProtNLM"/>
    </source>
</evidence>
<evidence type="ECO:0000313" key="1">
    <source>
        <dbReference type="EMBL" id="KAK4658497.1"/>
    </source>
</evidence>
<organism evidence="1 2">
    <name type="scientific">Podospora pseudocomata</name>
    <dbReference type="NCBI Taxonomy" id="2093779"/>
    <lineage>
        <taxon>Eukaryota</taxon>
        <taxon>Fungi</taxon>
        <taxon>Dikarya</taxon>
        <taxon>Ascomycota</taxon>
        <taxon>Pezizomycotina</taxon>
        <taxon>Sordariomycetes</taxon>
        <taxon>Sordariomycetidae</taxon>
        <taxon>Sordariales</taxon>
        <taxon>Podosporaceae</taxon>
        <taxon>Podospora</taxon>
    </lineage>
</organism>
<dbReference type="GeneID" id="87902735"/>
<proteinExistence type="predicted"/>
<gene>
    <name evidence="1" type="ORF">QC762_0028570</name>
</gene>
<dbReference type="Proteomes" id="UP001323405">
    <property type="component" value="Unassembled WGS sequence"/>
</dbReference>
<comment type="caution">
    <text evidence="1">The sequence shown here is derived from an EMBL/GenBank/DDBJ whole genome shotgun (WGS) entry which is preliminary data.</text>
</comment>
<reference evidence="1 2" key="1">
    <citation type="journal article" date="2023" name="bioRxiv">
        <title>High-quality genome assemblies of four members of thePodospora anserinaspecies complex.</title>
        <authorList>
            <person name="Ament-Velasquez S.L."/>
            <person name="Vogan A.A."/>
            <person name="Wallerman O."/>
            <person name="Hartmann F."/>
            <person name="Gautier V."/>
            <person name="Silar P."/>
            <person name="Giraud T."/>
            <person name="Johannesson H."/>
        </authorList>
    </citation>
    <scope>NUCLEOTIDE SEQUENCE [LARGE SCALE GENOMIC DNA]</scope>
    <source>
        <strain evidence="1 2">CBS 415.72m</strain>
    </source>
</reference>